<dbReference type="OrthoDB" id="5892571at2759"/>
<keyword evidence="3" id="KW-1185">Reference proteome</keyword>
<comment type="caution">
    <text evidence="2">The sequence shown here is derived from an EMBL/GenBank/DDBJ whole genome shotgun (WGS) entry which is preliminary data.</text>
</comment>
<accession>A0A2G5VAK7</accession>
<feature type="compositionally biased region" description="Basic and acidic residues" evidence="1">
    <location>
        <begin position="85"/>
        <end position="110"/>
    </location>
</feature>
<evidence type="ECO:0000313" key="2">
    <source>
        <dbReference type="EMBL" id="PIC48798.1"/>
    </source>
</evidence>
<protein>
    <submittedName>
        <fullName evidence="2">Uncharacterized protein</fullName>
    </submittedName>
</protein>
<gene>
    <name evidence="2" type="primary">Cnig_chr_II.g7645</name>
    <name evidence="2" type="ORF">B9Z55_007645</name>
</gene>
<feature type="region of interest" description="Disordered" evidence="1">
    <location>
        <begin position="55"/>
        <end position="110"/>
    </location>
</feature>
<evidence type="ECO:0000313" key="3">
    <source>
        <dbReference type="Proteomes" id="UP000230233"/>
    </source>
</evidence>
<dbReference type="EMBL" id="PDUG01000002">
    <property type="protein sequence ID" value="PIC48798.1"/>
    <property type="molecule type" value="Genomic_DNA"/>
</dbReference>
<dbReference type="AlphaFoldDB" id="A0A2G5VAK7"/>
<organism evidence="2 3">
    <name type="scientific">Caenorhabditis nigoni</name>
    <dbReference type="NCBI Taxonomy" id="1611254"/>
    <lineage>
        <taxon>Eukaryota</taxon>
        <taxon>Metazoa</taxon>
        <taxon>Ecdysozoa</taxon>
        <taxon>Nematoda</taxon>
        <taxon>Chromadorea</taxon>
        <taxon>Rhabditida</taxon>
        <taxon>Rhabditina</taxon>
        <taxon>Rhabditomorpha</taxon>
        <taxon>Rhabditoidea</taxon>
        <taxon>Rhabditidae</taxon>
        <taxon>Peloderinae</taxon>
        <taxon>Caenorhabditis</taxon>
    </lineage>
</organism>
<name>A0A2G5VAK7_9PELO</name>
<reference evidence="3" key="1">
    <citation type="submission" date="2017-10" db="EMBL/GenBank/DDBJ databases">
        <title>Rapid genome shrinkage in a self-fertile nematode reveals novel sperm competition proteins.</title>
        <authorList>
            <person name="Yin D."/>
            <person name="Schwarz E.M."/>
            <person name="Thomas C.G."/>
            <person name="Felde R.L."/>
            <person name="Korf I.F."/>
            <person name="Cutter A.D."/>
            <person name="Schartner C.M."/>
            <person name="Ralston E.J."/>
            <person name="Meyer B.J."/>
            <person name="Haag E.S."/>
        </authorList>
    </citation>
    <scope>NUCLEOTIDE SEQUENCE [LARGE SCALE GENOMIC DNA]</scope>
    <source>
        <strain evidence="3">JU1422</strain>
    </source>
</reference>
<sequence length="110" mass="12540">MEHPKPVQLAEVSSSTDSWRRDLRYETAKIRSLYPTPFSDPLGLQAILDGNEVSNEVNNNNKENVGNELRNLNMATIDSKRKRRSSDEKEVNKKPKTSHGEGHESEFESQ</sequence>
<feature type="compositionally biased region" description="Low complexity" evidence="1">
    <location>
        <begin position="55"/>
        <end position="68"/>
    </location>
</feature>
<dbReference type="Proteomes" id="UP000230233">
    <property type="component" value="Chromosome II"/>
</dbReference>
<proteinExistence type="predicted"/>
<evidence type="ECO:0000256" key="1">
    <source>
        <dbReference type="SAM" id="MobiDB-lite"/>
    </source>
</evidence>
<feature type="region of interest" description="Disordered" evidence="1">
    <location>
        <begin position="1"/>
        <end position="21"/>
    </location>
</feature>